<dbReference type="InterPro" id="IPR014710">
    <property type="entry name" value="RmlC-like_jellyroll"/>
</dbReference>
<evidence type="ECO:0000313" key="7">
    <source>
        <dbReference type="Proteomes" id="UP000584867"/>
    </source>
</evidence>
<dbReference type="RefSeq" id="WP_184253408.1">
    <property type="nucleotide sequence ID" value="NZ_JACHIO010000004.1"/>
</dbReference>
<gene>
    <name evidence="6" type="ORF">HDF15_001077</name>
</gene>
<dbReference type="Pfam" id="PF20511">
    <property type="entry name" value="PMI_typeI_cat"/>
    <property type="match status" value="1"/>
</dbReference>
<reference evidence="6 7" key="1">
    <citation type="submission" date="2020-08" db="EMBL/GenBank/DDBJ databases">
        <title>Genomic Encyclopedia of Type Strains, Phase IV (KMG-V): Genome sequencing to study the core and pangenomes of soil and plant-associated prokaryotes.</title>
        <authorList>
            <person name="Whitman W."/>
        </authorList>
    </citation>
    <scope>NUCLEOTIDE SEQUENCE [LARGE SCALE GENOMIC DNA]</scope>
    <source>
        <strain evidence="6 7">X5P3</strain>
    </source>
</reference>
<sequence length="314" mass="33582">MTIPSQPSIGPFILTPLQVERIWGASSLEPWFDVPETGKPIGEVWLTAAECLIGNGPLHGKTLAAATESYPALLADKVAGGVPLLLKILFPHEKLSVQVHPNDEQARAIGEPRGKNECWYVLSAEPGASVALGFREPITTEGIRAAIEQGTLEEKLAHVPVKAGDMVYVEAGTIHAIGPGVVILETQQYSDVTYRLFDYGRPRELHLDKGLAVTRTETGAGLVPPVTEGARTQLVKSPYFTVDRFDVKVGQTIKLENSDRMQLLIALGDGCFVQPVSGSAAMELPKACVVVLPGEGIAYQLAGTESAQVVRVTA</sequence>
<keyword evidence="6" id="KW-0413">Isomerase</keyword>
<dbReference type="Gene3D" id="2.60.120.10">
    <property type="entry name" value="Jelly Rolls"/>
    <property type="match status" value="1"/>
</dbReference>
<dbReference type="GO" id="GO:0008270">
    <property type="term" value="F:zinc ion binding"/>
    <property type="evidence" value="ECO:0007669"/>
    <property type="project" value="InterPro"/>
</dbReference>
<dbReference type="PANTHER" id="PTHR42742:SF3">
    <property type="entry name" value="FRUCTOKINASE"/>
    <property type="match status" value="1"/>
</dbReference>
<dbReference type="EMBL" id="JACHIO010000004">
    <property type="protein sequence ID" value="MBB5062740.1"/>
    <property type="molecule type" value="Genomic_DNA"/>
</dbReference>
<protein>
    <submittedName>
        <fullName evidence="6">Mannose-6-phosphate isomerase</fullName>
        <ecNumber evidence="6">5.3.1.8</ecNumber>
    </submittedName>
</protein>
<name>A0A7W7ZML5_9BACT</name>
<dbReference type="CDD" id="cd07010">
    <property type="entry name" value="cupin_PMI_type_I_N_bac"/>
    <property type="match status" value="1"/>
</dbReference>
<dbReference type="InterPro" id="IPR014628">
    <property type="entry name" value="Man6P_isomerase_Firm_short"/>
</dbReference>
<dbReference type="PANTHER" id="PTHR42742">
    <property type="entry name" value="TRANSCRIPTIONAL REPRESSOR MPRA"/>
    <property type="match status" value="1"/>
</dbReference>
<dbReference type="Proteomes" id="UP000584867">
    <property type="component" value="Unassembled WGS sequence"/>
</dbReference>
<dbReference type="PIRSF" id="PIRSF036894">
    <property type="entry name" value="PMI_Firm_short"/>
    <property type="match status" value="1"/>
</dbReference>
<feature type="binding site" evidence="3">
    <location>
        <position position="100"/>
    </location>
    <ligand>
        <name>Zn(2+)</name>
        <dbReference type="ChEBI" id="CHEBI:29105"/>
    </ligand>
</feature>
<evidence type="ECO:0000256" key="4">
    <source>
        <dbReference type="PIRSR" id="PIRSR036894-2"/>
    </source>
</evidence>
<evidence type="ECO:0000256" key="2">
    <source>
        <dbReference type="ARBA" id="ARBA00022833"/>
    </source>
</evidence>
<feature type="domain" description="Phosphomannose isomerase type I catalytic" evidence="5">
    <location>
        <begin position="32"/>
        <end position="109"/>
    </location>
</feature>
<evidence type="ECO:0000313" key="6">
    <source>
        <dbReference type="EMBL" id="MBB5062740.1"/>
    </source>
</evidence>
<dbReference type="InterPro" id="IPR046457">
    <property type="entry name" value="PMI_typeI_cat"/>
</dbReference>
<comment type="cofactor">
    <cofactor evidence="3">
        <name>Zn(2+)</name>
        <dbReference type="ChEBI" id="CHEBI:29105"/>
    </cofactor>
    <text evidence="3">Binds 1 zinc ion per subunit.</text>
</comment>
<keyword evidence="2 3" id="KW-0862">Zinc</keyword>
<feature type="binding site" evidence="3">
    <location>
        <position position="117"/>
    </location>
    <ligand>
        <name>Zn(2+)</name>
        <dbReference type="ChEBI" id="CHEBI:29105"/>
    </ligand>
</feature>
<evidence type="ECO:0000256" key="3">
    <source>
        <dbReference type="PIRSR" id="PIRSR036894-1"/>
    </source>
</evidence>
<feature type="binding site" evidence="3">
    <location>
        <position position="175"/>
    </location>
    <ligand>
        <name>Zn(2+)</name>
        <dbReference type="ChEBI" id="CHEBI:29105"/>
    </ligand>
</feature>
<dbReference type="GO" id="GO:0004476">
    <property type="term" value="F:mannose-6-phosphate isomerase activity"/>
    <property type="evidence" value="ECO:0007669"/>
    <property type="project" value="UniProtKB-EC"/>
</dbReference>
<dbReference type="InterPro" id="IPR051804">
    <property type="entry name" value="Carb_Metab_Reg_Kinase/Isom"/>
</dbReference>
<evidence type="ECO:0000259" key="5">
    <source>
        <dbReference type="Pfam" id="PF20511"/>
    </source>
</evidence>
<dbReference type="AlphaFoldDB" id="A0A7W7ZML5"/>
<proteinExistence type="predicted"/>
<dbReference type="GO" id="GO:0005975">
    <property type="term" value="P:carbohydrate metabolic process"/>
    <property type="evidence" value="ECO:0007669"/>
    <property type="project" value="InterPro"/>
</dbReference>
<keyword evidence="1 3" id="KW-0479">Metal-binding</keyword>
<evidence type="ECO:0000256" key="1">
    <source>
        <dbReference type="ARBA" id="ARBA00022723"/>
    </source>
</evidence>
<organism evidence="6 7">
    <name type="scientific">Granulicella mallensis</name>
    <dbReference type="NCBI Taxonomy" id="940614"/>
    <lineage>
        <taxon>Bacteria</taxon>
        <taxon>Pseudomonadati</taxon>
        <taxon>Acidobacteriota</taxon>
        <taxon>Terriglobia</taxon>
        <taxon>Terriglobales</taxon>
        <taxon>Acidobacteriaceae</taxon>
        <taxon>Granulicella</taxon>
    </lineage>
</organism>
<dbReference type="SUPFAM" id="SSF51182">
    <property type="entry name" value="RmlC-like cupins"/>
    <property type="match status" value="1"/>
</dbReference>
<dbReference type="InterPro" id="IPR011051">
    <property type="entry name" value="RmlC_Cupin_sf"/>
</dbReference>
<feature type="active site" evidence="4">
    <location>
        <position position="195"/>
    </location>
</feature>
<comment type="caution">
    <text evidence="6">The sequence shown here is derived from an EMBL/GenBank/DDBJ whole genome shotgun (WGS) entry which is preliminary data.</text>
</comment>
<dbReference type="EC" id="5.3.1.8" evidence="6"/>
<accession>A0A7W7ZML5</accession>